<proteinExistence type="predicted"/>
<protein>
    <submittedName>
        <fullName evidence="1">Uncharacterized protein</fullName>
    </submittedName>
</protein>
<dbReference type="AlphaFoldDB" id="A0A814PGI2"/>
<dbReference type="Proteomes" id="UP000663879">
    <property type="component" value="Unassembled WGS sequence"/>
</dbReference>
<name>A0A814PGI2_9BILA</name>
<sequence length="347" mass="40822">STLLYSIENLRARVYSIVDNVARVILLDADNPLFMYDLANKLIKIEIFEKCQESYASELKHEERINMRFYEGLEGSKSQNEWIQIENIEKKIKKLHFNRDNPFSLRIMTPIEMRLLGMTKCLKFSKLKTDRQSINRIMLDQEPNLKCSSLVVAHRTADLDQKEIVLRNTCLFPKIKGLVSLVLLAFSPEVEFRYDRKSLKYTGALCGLGFDPIKRRPLYTENDVEEVFEVDFVDNDIKLLNSFRFLVNMLIGSKSSSESYLKNPEVLKNMQSKSRASILKLIAEKRNLKENPMHFNKEFIWNQIPEDHLVSLNDDDRRMYESRKNDKTFYMPLRVVNFAKLKQQPRC</sequence>
<comment type="caution">
    <text evidence="1">The sequence shown here is derived from an EMBL/GenBank/DDBJ whole genome shotgun (WGS) entry which is preliminary data.</text>
</comment>
<gene>
    <name evidence="1" type="ORF">OXX778_LOCUS21320</name>
</gene>
<feature type="non-terminal residue" evidence="1">
    <location>
        <position position="347"/>
    </location>
</feature>
<keyword evidence="2" id="KW-1185">Reference proteome</keyword>
<organism evidence="1 2">
    <name type="scientific">Brachionus calyciflorus</name>
    <dbReference type="NCBI Taxonomy" id="104777"/>
    <lineage>
        <taxon>Eukaryota</taxon>
        <taxon>Metazoa</taxon>
        <taxon>Spiralia</taxon>
        <taxon>Gnathifera</taxon>
        <taxon>Rotifera</taxon>
        <taxon>Eurotatoria</taxon>
        <taxon>Monogononta</taxon>
        <taxon>Pseudotrocha</taxon>
        <taxon>Ploima</taxon>
        <taxon>Brachionidae</taxon>
        <taxon>Brachionus</taxon>
    </lineage>
</organism>
<reference evidence="1" key="1">
    <citation type="submission" date="2021-02" db="EMBL/GenBank/DDBJ databases">
        <authorList>
            <person name="Nowell W R."/>
        </authorList>
    </citation>
    <scope>NUCLEOTIDE SEQUENCE</scope>
    <source>
        <strain evidence="1">Ploen Becks lab</strain>
    </source>
</reference>
<dbReference type="EMBL" id="CAJNOC010007762">
    <property type="protein sequence ID" value="CAF1104540.1"/>
    <property type="molecule type" value="Genomic_DNA"/>
</dbReference>
<evidence type="ECO:0000313" key="2">
    <source>
        <dbReference type="Proteomes" id="UP000663879"/>
    </source>
</evidence>
<evidence type="ECO:0000313" key="1">
    <source>
        <dbReference type="EMBL" id="CAF1104540.1"/>
    </source>
</evidence>
<accession>A0A814PGI2</accession>
<dbReference type="OrthoDB" id="66977at2759"/>